<keyword evidence="1" id="KW-0812">Transmembrane</keyword>
<dbReference type="EMBL" id="CP032745">
    <property type="protein sequence ID" value="AYJ40195.1"/>
    <property type="molecule type" value="Genomic_DNA"/>
</dbReference>
<gene>
    <name evidence="2" type="ORF">LP667_15450</name>
</gene>
<keyword evidence="1" id="KW-0472">Membrane</keyword>
<feature type="transmembrane region" description="Helical" evidence="1">
    <location>
        <begin position="57"/>
        <end position="82"/>
    </location>
</feature>
<geneLocation type="plasmid" evidence="2 3">
    <name>unnamed1</name>
</geneLocation>
<reference evidence="2 3" key="1">
    <citation type="submission" date="2018-10" db="EMBL/GenBank/DDBJ databases">
        <title>Genome seuquencing of Lactobacillus species.</title>
        <authorList>
            <person name="Baek C."/>
            <person name="Yi H."/>
        </authorList>
    </citation>
    <scope>NUCLEOTIDE SEQUENCE [LARGE SCALE GENOMIC DNA]</scope>
    <source>
        <strain evidence="2 3">DSM 10667</strain>
        <plasmid evidence="2 3">unnamed1</plasmid>
    </source>
</reference>
<dbReference type="AlphaFoldDB" id="A0AAD0TYE8"/>
<protein>
    <submittedName>
        <fullName evidence="2">Uncharacterized protein</fullName>
    </submittedName>
</protein>
<name>A0AAD0TYE8_9LACO</name>
<proteinExistence type="predicted"/>
<sequence length="209" mass="24874">MNSKKKIVRIIGGTALLRRILVFLYLYGIIIFALLIGGASVLVAYERQPERLFFQTLTYALIFFLYMTMLLLVLRFSVLPYLKRRVWKEIAKDIETQVLRDNDGHLLEVKRLKKDSEWRQLVWPYREAKKREKRMGLPMIDDGKKWTRKKAIAVRNKDLQERYDYAEKHSLAYAAPFYLRCYGMPEILEPEFVGVEADEDCEYLEHKQD</sequence>
<feature type="transmembrane region" description="Helical" evidence="1">
    <location>
        <begin position="20"/>
        <end position="45"/>
    </location>
</feature>
<evidence type="ECO:0000256" key="1">
    <source>
        <dbReference type="SAM" id="Phobius"/>
    </source>
</evidence>
<keyword evidence="1" id="KW-1133">Transmembrane helix</keyword>
<dbReference type="Proteomes" id="UP000277896">
    <property type="component" value="Plasmid unnamed1"/>
</dbReference>
<accession>A0AAD0TYE8</accession>
<organism evidence="2 3">
    <name type="scientific">Lactiplantibacillus paraplantarum</name>
    <dbReference type="NCBI Taxonomy" id="60520"/>
    <lineage>
        <taxon>Bacteria</taxon>
        <taxon>Bacillati</taxon>
        <taxon>Bacillota</taxon>
        <taxon>Bacilli</taxon>
        <taxon>Lactobacillales</taxon>
        <taxon>Lactobacillaceae</taxon>
        <taxon>Lactiplantibacillus</taxon>
    </lineage>
</organism>
<dbReference type="RefSeq" id="WP_056988529.1">
    <property type="nucleotide sequence ID" value="NZ_BJZG01000043.1"/>
</dbReference>
<keyword evidence="2" id="KW-0614">Plasmid</keyword>
<evidence type="ECO:0000313" key="2">
    <source>
        <dbReference type="EMBL" id="AYJ40195.1"/>
    </source>
</evidence>
<evidence type="ECO:0000313" key="3">
    <source>
        <dbReference type="Proteomes" id="UP000277896"/>
    </source>
</evidence>